<evidence type="ECO:0000256" key="3">
    <source>
        <dbReference type="ARBA" id="ARBA00022723"/>
    </source>
</evidence>
<dbReference type="AlphaFoldDB" id="A0A9W6T165"/>
<dbReference type="InterPro" id="IPR034732">
    <property type="entry name" value="EPHD"/>
</dbReference>
<evidence type="ECO:0000256" key="4">
    <source>
        <dbReference type="ARBA" id="ARBA00022771"/>
    </source>
</evidence>
<evidence type="ECO:0000259" key="9">
    <source>
        <dbReference type="PROSITE" id="PS51183"/>
    </source>
</evidence>
<feature type="domain" description="JmjN" evidence="9">
    <location>
        <begin position="56"/>
        <end position="97"/>
    </location>
</feature>
<organism evidence="12 13">
    <name type="scientific">Candida boidinii</name>
    <name type="common">Yeast</name>
    <dbReference type="NCBI Taxonomy" id="5477"/>
    <lineage>
        <taxon>Eukaryota</taxon>
        <taxon>Fungi</taxon>
        <taxon>Dikarya</taxon>
        <taxon>Ascomycota</taxon>
        <taxon>Saccharomycotina</taxon>
        <taxon>Pichiomycetes</taxon>
        <taxon>Pichiales</taxon>
        <taxon>Pichiaceae</taxon>
        <taxon>Ogataea</taxon>
        <taxon>Ogataea/Candida clade</taxon>
    </lineage>
</organism>
<feature type="domain" description="PHD-type" evidence="11">
    <location>
        <begin position="490"/>
        <end position="666"/>
    </location>
</feature>
<dbReference type="SUPFAM" id="SSF51197">
    <property type="entry name" value="Clavaminate synthase-like"/>
    <property type="match status" value="1"/>
</dbReference>
<protein>
    <recommendedName>
        <fullName evidence="2">[histone H3]-trimethyl-L-lysine(9) demethylase</fullName>
        <ecNumber evidence="2">1.14.11.66</ecNumber>
    </recommendedName>
</protein>
<feature type="region of interest" description="Disordered" evidence="8">
    <location>
        <begin position="444"/>
        <end position="490"/>
    </location>
</feature>
<dbReference type="GO" id="GO:0000785">
    <property type="term" value="C:chromatin"/>
    <property type="evidence" value="ECO:0007669"/>
    <property type="project" value="TreeGrafter"/>
</dbReference>
<accession>A0A9W6T165</accession>
<evidence type="ECO:0000313" key="13">
    <source>
        <dbReference type="Proteomes" id="UP001165120"/>
    </source>
</evidence>
<dbReference type="EC" id="1.14.11.66" evidence="2"/>
<comment type="catalytic activity">
    <reaction evidence="6">
        <text>N(6),N(6),N(6)-trimethyl-L-lysyl(9)-[histone H3] + 2 2-oxoglutarate + 2 O2 = N(6)-methyl-L-lysyl(9)-[histone H3] + 2 formaldehyde + 2 succinate + 2 CO2</text>
        <dbReference type="Rhea" id="RHEA:60200"/>
        <dbReference type="Rhea" id="RHEA-COMP:15538"/>
        <dbReference type="Rhea" id="RHEA-COMP:15542"/>
        <dbReference type="ChEBI" id="CHEBI:15379"/>
        <dbReference type="ChEBI" id="CHEBI:16526"/>
        <dbReference type="ChEBI" id="CHEBI:16810"/>
        <dbReference type="ChEBI" id="CHEBI:16842"/>
        <dbReference type="ChEBI" id="CHEBI:30031"/>
        <dbReference type="ChEBI" id="CHEBI:61929"/>
        <dbReference type="ChEBI" id="CHEBI:61961"/>
        <dbReference type="EC" id="1.14.11.66"/>
    </reaction>
</comment>
<feature type="region of interest" description="Disordered" evidence="8">
    <location>
        <begin position="1"/>
        <end position="21"/>
    </location>
</feature>
<dbReference type="Gene3D" id="3.30.40.10">
    <property type="entry name" value="Zinc/RING finger domain, C3HC4 (zinc finger)"/>
    <property type="match status" value="1"/>
</dbReference>
<feature type="compositionally biased region" description="Polar residues" evidence="8">
    <location>
        <begin position="1"/>
        <end position="13"/>
    </location>
</feature>
<reference evidence="12" key="1">
    <citation type="submission" date="2023-04" db="EMBL/GenBank/DDBJ databases">
        <title>Candida boidinii NBRC 10035.</title>
        <authorList>
            <person name="Ichikawa N."/>
            <person name="Sato H."/>
            <person name="Tonouchi N."/>
        </authorList>
    </citation>
    <scope>NUCLEOTIDE SEQUENCE</scope>
    <source>
        <strain evidence="12">NBRC 10035</strain>
    </source>
</reference>
<evidence type="ECO:0000256" key="7">
    <source>
        <dbReference type="SAM" id="Coils"/>
    </source>
</evidence>
<dbReference type="Pfam" id="PF02375">
    <property type="entry name" value="JmjN"/>
    <property type="match status" value="1"/>
</dbReference>
<feature type="compositionally biased region" description="Polar residues" evidence="8">
    <location>
        <begin position="908"/>
        <end position="917"/>
    </location>
</feature>
<keyword evidence="7" id="KW-0175">Coiled coil</keyword>
<evidence type="ECO:0000256" key="2">
    <source>
        <dbReference type="ARBA" id="ARBA00012900"/>
    </source>
</evidence>
<keyword evidence="4" id="KW-0863">Zinc-finger</keyword>
<dbReference type="SMART" id="SM00558">
    <property type="entry name" value="JmjC"/>
    <property type="match status" value="1"/>
</dbReference>
<dbReference type="GO" id="GO:0140684">
    <property type="term" value="F:histone H3K9me2/H3K9me3 demethylase activity"/>
    <property type="evidence" value="ECO:0007669"/>
    <property type="project" value="UniProtKB-EC"/>
</dbReference>
<dbReference type="InterPro" id="IPR003349">
    <property type="entry name" value="JmjN"/>
</dbReference>
<feature type="coiled-coil region" evidence="7">
    <location>
        <begin position="776"/>
        <end position="815"/>
    </location>
</feature>
<comment type="similarity">
    <text evidence="1">Belongs to the JHDM3 histone demethylase family.</text>
</comment>
<dbReference type="CDD" id="cd15571">
    <property type="entry name" value="ePHD"/>
    <property type="match status" value="1"/>
</dbReference>
<evidence type="ECO:0000256" key="1">
    <source>
        <dbReference type="ARBA" id="ARBA00009711"/>
    </source>
</evidence>
<evidence type="ECO:0000256" key="5">
    <source>
        <dbReference type="ARBA" id="ARBA00022833"/>
    </source>
</evidence>
<evidence type="ECO:0000256" key="8">
    <source>
        <dbReference type="SAM" id="MobiDB-lite"/>
    </source>
</evidence>
<dbReference type="InterPro" id="IPR003347">
    <property type="entry name" value="JmjC_dom"/>
</dbReference>
<feature type="compositionally biased region" description="Polar residues" evidence="8">
    <location>
        <begin position="471"/>
        <end position="489"/>
    </location>
</feature>
<dbReference type="PANTHER" id="PTHR10694">
    <property type="entry name" value="LYSINE-SPECIFIC DEMETHYLASE"/>
    <property type="match status" value="1"/>
</dbReference>
<sequence length="1059" mass="121443">MNTPPQSLPNSPSRGLEDLKPKGCPYGNLNTSKKQIDNIIEAPLLDVKPAFYSDGIPVFTPTMEQFEDFYKFQKSINKYGMESGIVKVIPPKEWVKDAKNQLTSESLSKIRFHRPIVQQMSMVNGCVHIDNIEKRNSYNLIQWKKLSTEKNYLIPAPRGEAQEKYKFTSEEKGICDIYKGKINWNKPLEPNTFDKIDYNIDTSIYTNEKCKFLEEQYWKTIFFSNAFYGADTLGSVFQDDFRPWNVSHLPNLLDYMSEKLPGVNDAYLYAGLWKATFSWHLEDQDLHSINYLHFGAPKQWYSIPQRDHTKFYNLMKEVFPQDAKNCSEFLRHKTFLASPKFLEKNNIKVNKIIHNENEFMITYPYGYHSGFNYGYNLAESVNFALDDWLEIGLKSKRCECIPDSVNINVESLMRRFNGEPEPVPEEIEVENIEDEAGLSAATLRTPKKNKSSLKNVVEKQDKSKSERRKVSNSALKSDTPSHSKNSPISKPQCVLCPNRLAKKLLNSRPFELLKIADFSTNTDNKHHDSIYAHRLCAELTPELKVSRESKLYNSLNENGEALDNASANTFKFDEDVVYGYEEIPNARKNLKCYGCQEKGICFQCDYKRCLRAYHGTCALENGVLVKNLSVDLTNPINEDDDLTNKDPEKLIDDIKEQLSGTCKNHRKNPKKIRLEDLIEYCYTLKKGDYVQFTINDKPYCGEITSNNISEETLIVNIFSPIHSSSMNMNGNSNSYEIMYHQVLFGADEQKIFNSNDDTQASLLLKLKNKHLNQLKIDEKRKLREILREEKLALKKQEVLKKKEEKEEEKRIRNEQKSFQIIEEMSVTGLKDTLNLKLHDLSKVDNVRFLVESISSLETVPSTAPKSLQFYHYLSEISNEKVDKYTENLESMVPVKVKYTRKRQRKSNSPKSGSTKSASPLEKKDDPPLDLSTENKNVLKKQKCTKNNNEISLQPPPMFTFSHNKGLNTNILVGALQNPFQINYANAEAQFPNASDPTPIVVPNIIPSSTQQPTFCNFNAQTFSNAPSMQAFTNPTNNSINGDSRNILTSFDASFNTAKP</sequence>
<keyword evidence="3" id="KW-0479">Metal-binding</keyword>
<dbReference type="PROSITE" id="PS51805">
    <property type="entry name" value="EPHD"/>
    <property type="match status" value="1"/>
</dbReference>
<dbReference type="PROSITE" id="PS51183">
    <property type="entry name" value="JMJN"/>
    <property type="match status" value="1"/>
</dbReference>
<name>A0A9W6T165_CANBO</name>
<keyword evidence="13" id="KW-1185">Reference proteome</keyword>
<dbReference type="Pfam" id="PF13771">
    <property type="entry name" value="zf-HC5HC2H"/>
    <property type="match status" value="1"/>
</dbReference>
<evidence type="ECO:0000313" key="12">
    <source>
        <dbReference type="EMBL" id="GME69060.1"/>
    </source>
</evidence>
<dbReference type="GO" id="GO:0008270">
    <property type="term" value="F:zinc ion binding"/>
    <property type="evidence" value="ECO:0007669"/>
    <property type="project" value="UniProtKB-KW"/>
</dbReference>
<dbReference type="GO" id="GO:0010468">
    <property type="term" value="P:regulation of gene expression"/>
    <property type="evidence" value="ECO:0007669"/>
    <property type="project" value="TreeGrafter"/>
</dbReference>
<gene>
    <name evidence="12" type="ORF">Cboi02_000205000</name>
</gene>
<dbReference type="EMBL" id="BSXN01000564">
    <property type="protein sequence ID" value="GME69060.1"/>
    <property type="molecule type" value="Genomic_DNA"/>
</dbReference>
<evidence type="ECO:0000259" key="11">
    <source>
        <dbReference type="PROSITE" id="PS51805"/>
    </source>
</evidence>
<dbReference type="Pfam" id="PF02373">
    <property type="entry name" value="JmjC"/>
    <property type="match status" value="1"/>
</dbReference>
<feature type="domain" description="JmjC" evidence="10">
    <location>
        <begin position="238"/>
        <end position="400"/>
    </location>
</feature>
<keyword evidence="5" id="KW-0862">Zinc</keyword>
<dbReference type="PANTHER" id="PTHR10694:SF7">
    <property type="entry name" value="[HISTONE H3]-TRIMETHYL-L-LYSINE(9) DEMETHYLASE"/>
    <property type="match status" value="1"/>
</dbReference>
<comment type="caution">
    <text evidence="12">The sequence shown here is derived from an EMBL/GenBank/DDBJ whole genome shotgun (WGS) entry which is preliminary data.</text>
</comment>
<dbReference type="SMART" id="SM00545">
    <property type="entry name" value="JmjN"/>
    <property type="match status" value="1"/>
</dbReference>
<dbReference type="Proteomes" id="UP001165120">
    <property type="component" value="Unassembled WGS sequence"/>
</dbReference>
<dbReference type="PROSITE" id="PS51184">
    <property type="entry name" value="JMJC"/>
    <property type="match status" value="1"/>
</dbReference>
<evidence type="ECO:0000256" key="6">
    <source>
        <dbReference type="ARBA" id="ARBA00049349"/>
    </source>
</evidence>
<evidence type="ECO:0000259" key="10">
    <source>
        <dbReference type="PROSITE" id="PS51184"/>
    </source>
</evidence>
<proteinExistence type="inferred from homology"/>
<feature type="region of interest" description="Disordered" evidence="8">
    <location>
        <begin position="895"/>
        <end position="937"/>
    </location>
</feature>
<dbReference type="Gene3D" id="2.60.120.650">
    <property type="entry name" value="Cupin"/>
    <property type="match status" value="1"/>
</dbReference>
<dbReference type="GO" id="GO:0051864">
    <property type="term" value="F:histone H3K36 demethylase activity"/>
    <property type="evidence" value="ECO:0007669"/>
    <property type="project" value="TreeGrafter"/>
</dbReference>
<dbReference type="GO" id="GO:0005634">
    <property type="term" value="C:nucleus"/>
    <property type="evidence" value="ECO:0007669"/>
    <property type="project" value="TreeGrafter"/>
</dbReference>
<dbReference type="InterPro" id="IPR013083">
    <property type="entry name" value="Znf_RING/FYVE/PHD"/>
</dbReference>
<feature type="compositionally biased region" description="Basic residues" evidence="8">
    <location>
        <begin position="897"/>
        <end position="907"/>
    </location>
</feature>